<evidence type="ECO:0000256" key="7">
    <source>
        <dbReference type="PIRSR" id="PIRSR000137-1"/>
    </source>
</evidence>
<dbReference type="EMBL" id="SGPL01000304">
    <property type="protein sequence ID" value="THH14086.1"/>
    <property type="molecule type" value="Genomic_DNA"/>
</dbReference>
<comment type="similarity">
    <text evidence="2">Belongs to the GMC oxidoreductase family.</text>
</comment>
<dbReference type="InterPro" id="IPR027424">
    <property type="entry name" value="Glucose_Oxidase_domain_2"/>
</dbReference>
<dbReference type="InterPro" id="IPR012132">
    <property type="entry name" value="GMC_OxRdtase"/>
</dbReference>
<evidence type="ECO:0000256" key="6">
    <source>
        <dbReference type="ARBA" id="ARBA00023002"/>
    </source>
</evidence>
<keyword evidence="6" id="KW-0560">Oxidoreductase</keyword>
<feature type="binding site" evidence="8">
    <location>
        <position position="143"/>
    </location>
    <ligand>
        <name>FAD</name>
        <dbReference type="ChEBI" id="CHEBI:57692"/>
    </ligand>
</feature>
<accession>A0A4S4LP88</accession>
<evidence type="ECO:0000256" key="4">
    <source>
        <dbReference type="ARBA" id="ARBA00022729"/>
    </source>
</evidence>
<dbReference type="Proteomes" id="UP000310158">
    <property type="component" value="Unassembled WGS sequence"/>
</dbReference>
<feature type="active site" description="Proton donor" evidence="7">
    <location>
        <position position="419"/>
    </location>
</feature>
<dbReference type="PROSITE" id="PS00624">
    <property type="entry name" value="GMC_OXRED_2"/>
    <property type="match status" value="1"/>
</dbReference>
<dbReference type="GO" id="GO:0016614">
    <property type="term" value="F:oxidoreductase activity, acting on CH-OH group of donors"/>
    <property type="evidence" value="ECO:0007669"/>
    <property type="project" value="InterPro"/>
</dbReference>
<feature type="active site" description="Proton acceptor" evidence="7">
    <location>
        <position position="462"/>
    </location>
</feature>
<evidence type="ECO:0000313" key="11">
    <source>
        <dbReference type="Proteomes" id="UP000310158"/>
    </source>
</evidence>
<dbReference type="InterPro" id="IPR000172">
    <property type="entry name" value="GMC_OxRdtase_N"/>
</dbReference>
<dbReference type="Gene3D" id="3.30.560.10">
    <property type="entry name" value="Glucose Oxidase, domain 3"/>
    <property type="match status" value="1"/>
</dbReference>
<comment type="caution">
    <text evidence="10">The sequence shown here is derived from an EMBL/GenBank/DDBJ whole genome shotgun (WGS) entry which is preliminary data.</text>
</comment>
<dbReference type="InterPro" id="IPR007867">
    <property type="entry name" value="GMC_OxRtase_C"/>
</dbReference>
<evidence type="ECO:0000256" key="3">
    <source>
        <dbReference type="ARBA" id="ARBA00022630"/>
    </source>
</evidence>
<dbReference type="GO" id="GO:0050660">
    <property type="term" value="F:flavin adenine dinucleotide binding"/>
    <property type="evidence" value="ECO:0007669"/>
    <property type="project" value="InterPro"/>
</dbReference>
<protein>
    <recommendedName>
        <fullName evidence="9">Glucose-methanol-choline oxidoreductase N-terminal domain-containing protein</fullName>
    </recommendedName>
</protein>
<dbReference type="InterPro" id="IPR036188">
    <property type="entry name" value="FAD/NAD-bd_sf"/>
</dbReference>
<keyword evidence="11" id="KW-1185">Reference proteome</keyword>
<organism evidence="10 11">
    <name type="scientific">Bondarzewia mesenterica</name>
    <dbReference type="NCBI Taxonomy" id="1095465"/>
    <lineage>
        <taxon>Eukaryota</taxon>
        <taxon>Fungi</taxon>
        <taxon>Dikarya</taxon>
        <taxon>Basidiomycota</taxon>
        <taxon>Agaricomycotina</taxon>
        <taxon>Agaricomycetes</taxon>
        <taxon>Russulales</taxon>
        <taxon>Bondarzewiaceae</taxon>
        <taxon>Bondarzewia</taxon>
    </lineage>
</organism>
<evidence type="ECO:0000256" key="1">
    <source>
        <dbReference type="ARBA" id="ARBA00001974"/>
    </source>
</evidence>
<dbReference type="AlphaFoldDB" id="A0A4S4LP88"/>
<dbReference type="Pfam" id="PF05199">
    <property type="entry name" value="GMC_oxred_C"/>
    <property type="match status" value="1"/>
</dbReference>
<evidence type="ECO:0000313" key="10">
    <source>
        <dbReference type="EMBL" id="THH14086.1"/>
    </source>
</evidence>
<name>A0A4S4LP88_9AGAM</name>
<keyword evidence="5 8" id="KW-0274">FAD</keyword>
<dbReference type="PANTHER" id="PTHR11552:SF201">
    <property type="entry name" value="GLUCOSE-METHANOL-CHOLINE OXIDOREDUCTASE N-TERMINAL DOMAIN-CONTAINING PROTEIN"/>
    <property type="match status" value="1"/>
</dbReference>
<gene>
    <name evidence="10" type="ORF">EW146_g6213</name>
</gene>
<evidence type="ECO:0000256" key="5">
    <source>
        <dbReference type="ARBA" id="ARBA00022827"/>
    </source>
</evidence>
<keyword evidence="4" id="KW-0732">Signal</keyword>
<dbReference type="PIRSF" id="PIRSF000137">
    <property type="entry name" value="Alcohol_oxidase"/>
    <property type="match status" value="1"/>
</dbReference>
<comment type="cofactor">
    <cofactor evidence="1 8">
        <name>FAD</name>
        <dbReference type="ChEBI" id="CHEBI:57692"/>
    </cofactor>
</comment>
<dbReference type="SUPFAM" id="SSF54373">
    <property type="entry name" value="FAD-linked reductases, C-terminal domain"/>
    <property type="match status" value="1"/>
</dbReference>
<feature type="domain" description="Glucose-methanol-choline oxidoreductase N-terminal" evidence="9">
    <location>
        <begin position="184"/>
        <end position="198"/>
    </location>
</feature>
<dbReference type="Gene3D" id="4.10.450.10">
    <property type="entry name" value="Glucose Oxidase, domain 2"/>
    <property type="match status" value="1"/>
</dbReference>
<keyword evidence="3" id="KW-0285">Flavoprotein</keyword>
<dbReference type="Gene3D" id="3.50.50.60">
    <property type="entry name" value="FAD/NAD(P)-binding domain"/>
    <property type="match status" value="1"/>
</dbReference>
<dbReference type="Pfam" id="PF00732">
    <property type="entry name" value="GMC_oxred_N"/>
    <property type="match status" value="1"/>
</dbReference>
<evidence type="ECO:0000259" key="9">
    <source>
        <dbReference type="PROSITE" id="PS00624"/>
    </source>
</evidence>
<evidence type="ECO:0000256" key="8">
    <source>
        <dbReference type="PIRSR" id="PIRSR000137-2"/>
    </source>
</evidence>
<reference evidence="10 11" key="1">
    <citation type="submission" date="2019-02" db="EMBL/GenBank/DDBJ databases">
        <title>Genome sequencing of the rare red list fungi Bondarzewia mesenterica.</title>
        <authorList>
            <person name="Buettner E."/>
            <person name="Kellner H."/>
        </authorList>
    </citation>
    <scope>NUCLEOTIDE SEQUENCE [LARGE SCALE GENOMIC DNA]</scope>
    <source>
        <strain evidence="10 11">DSM 108281</strain>
    </source>
</reference>
<sequence>MSSQYDAWSKLLEDSEQDVGWNWSSLWNYMKKAEAFSPPNDQQRAKGADSIDSYHGFDGPVQVTYPDLMYGGAEQPNFVQTVQNLIGIELSPDLNGGNSNCVSFTPLSINWHDEDHRSSAATAYLSPVEDQRTNWLTLVNNQVTRILFADGSEAPHTATGVEFGTSNGTRYTANARREVILAAGAIQTPALLQLSGIGDSELLGQLGINTLINLKTVGKNLQEQTMNSLGAHGNGFDKGGSGPSDVIAYPNLKQVFGSSADAVAQNLTNALPGWALSQASSALSADALEEIYQIQADLIINQNAPVVELFYDTGYPEYATSFSPVICGGVLIKAWTSVIWALICGNYFRLAEEMSQSRVPWDLDVQIAGARLSRAILGSSPTSSLSTGETIPGFDTVPSTASDDQWKTWILNGFSAVSHPIGTVSMMRRDLGGVVDAHLIVYDTTNVRVVDASVLPLQVSAHLSSTLYGVAEKAADLIKAAQ</sequence>
<dbReference type="SUPFAM" id="SSF51905">
    <property type="entry name" value="FAD/NAD(P)-binding domain"/>
    <property type="match status" value="1"/>
</dbReference>
<proteinExistence type="inferred from homology"/>
<dbReference type="OrthoDB" id="269227at2759"/>
<dbReference type="PANTHER" id="PTHR11552">
    <property type="entry name" value="GLUCOSE-METHANOL-CHOLINE GMC OXIDOREDUCTASE"/>
    <property type="match status" value="1"/>
</dbReference>
<evidence type="ECO:0000256" key="2">
    <source>
        <dbReference type="ARBA" id="ARBA00010790"/>
    </source>
</evidence>